<evidence type="ECO:0000313" key="3">
    <source>
        <dbReference type="Proteomes" id="UP000007799"/>
    </source>
</evidence>
<protein>
    <submittedName>
        <fullName evidence="2">Uncharacterized protein</fullName>
    </submittedName>
</protein>
<keyword evidence="3" id="KW-1185">Reference proteome</keyword>
<feature type="transmembrane region" description="Helical" evidence="1">
    <location>
        <begin position="48"/>
        <end position="68"/>
    </location>
</feature>
<keyword evidence="1" id="KW-0472">Membrane</keyword>
<sequence>MLGVEYFVRSGFGSLVLYCLGQIVEAIRGDLTHGNGRVKFDRSFNSEAYIMVASWLVLTVIGIATARYL</sequence>
<proteinExistence type="predicted"/>
<keyword evidence="1" id="KW-1133">Transmembrane helix</keyword>
<keyword evidence="1" id="KW-0812">Transmembrane</keyword>
<dbReference type="KEGG" id="sre:PTSG_04889"/>
<evidence type="ECO:0000256" key="1">
    <source>
        <dbReference type="SAM" id="Phobius"/>
    </source>
</evidence>
<dbReference type="Proteomes" id="UP000007799">
    <property type="component" value="Unassembled WGS sequence"/>
</dbReference>
<dbReference type="GeneID" id="16074786"/>
<dbReference type="AlphaFoldDB" id="F2U8X3"/>
<name>F2U8X3_SALR5</name>
<accession>F2U8X3</accession>
<reference evidence="2" key="1">
    <citation type="submission" date="2009-08" db="EMBL/GenBank/DDBJ databases">
        <title>Annotation of Salpingoeca rosetta.</title>
        <authorList>
            <consortium name="The Broad Institute Genome Sequencing Platform"/>
            <person name="Russ C."/>
            <person name="Cuomo C."/>
            <person name="Burger G."/>
            <person name="Gray M.W."/>
            <person name="Holland P.W.H."/>
            <person name="King N."/>
            <person name="Lang F.B.F."/>
            <person name="Roger A.J."/>
            <person name="Ruiz-Trillo I."/>
            <person name="Young S.K."/>
            <person name="Zeng Q."/>
            <person name="Gargeya S."/>
            <person name="Alvarado L."/>
            <person name="Berlin A."/>
            <person name="Chapman S.B."/>
            <person name="Chen Z."/>
            <person name="Freedman E."/>
            <person name="Gellesch M."/>
            <person name="Goldberg J."/>
            <person name="Griggs A."/>
            <person name="Gujja S."/>
            <person name="Heilman E."/>
            <person name="Heiman D."/>
            <person name="Howarth C."/>
            <person name="Mehta T."/>
            <person name="Neiman D."/>
            <person name="Pearson M."/>
            <person name="Roberts A."/>
            <person name="Saif S."/>
            <person name="Shea T."/>
            <person name="Shenoy N."/>
            <person name="Sisk P."/>
            <person name="Stolte C."/>
            <person name="Sykes S."/>
            <person name="White J."/>
            <person name="Yandava C."/>
            <person name="Haas B."/>
            <person name="Nusbaum C."/>
            <person name="Birren B."/>
        </authorList>
    </citation>
    <scope>NUCLEOTIDE SEQUENCE [LARGE SCALE GENOMIC DNA]</scope>
    <source>
        <strain evidence="2">ATCC 50818</strain>
    </source>
</reference>
<dbReference type="InParanoid" id="F2U8X3"/>
<dbReference type="RefSeq" id="XP_004994207.1">
    <property type="nucleotide sequence ID" value="XM_004994150.1"/>
</dbReference>
<gene>
    <name evidence="2" type="ORF">PTSG_04889</name>
</gene>
<feature type="transmembrane region" description="Helical" evidence="1">
    <location>
        <begin position="6"/>
        <end position="27"/>
    </location>
</feature>
<organism evidence="3">
    <name type="scientific">Salpingoeca rosetta (strain ATCC 50818 / BSB-021)</name>
    <dbReference type="NCBI Taxonomy" id="946362"/>
    <lineage>
        <taxon>Eukaryota</taxon>
        <taxon>Choanoflagellata</taxon>
        <taxon>Craspedida</taxon>
        <taxon>Salpingoecidae</taxon>
        <taxon>Salpingoeca</taxon>
    </lineage>
</organism>
<evidence type="ECO:0000313" key="2">
    <source>
        <dbReference type="EMBL" id="EGD73176.1"/>
    </source>
</evidence>
<dbReference type="EMBL" id="GL832965">
    <property type="protein sequence ID" value="EGD73176.1"/>
    <property type="molecule type" value="Genomic_DNA"/>
</dbReference>